<dbReference type="EMBL" id="AP009493">
    <property type="protein sequence ID" value="BAG19417.1"/>
    <property type="molecule type" value="Genomic_DNA"/>
</dbReference>
<dbReference type="Pfam" id="PF00501">
    <property type="entry name" value="AMP-binding"/>
    <property type="match status" value="3"/>
</dbReference>
<dbReference type="GO" id="GO:0072330">
    <property type="term" value="P:monocarboxylic acid biosynthetic process"/>
    <property type="evidence" value="ECO:0007669"/>
    <property type="project" value="UniProtKB-ARBA"/>
</dbReference>
<dbReference type="GO" id="GO:0005829">
    <property type="term" value="C:cytosol"/>
    <property type="evidence" value="ECO:0007669"/>
    <property type="project" value="TreeGrafter"/>
</dbReference>
<dbReference type="InterPro" id="IPR020806">
    <property type="entry name" value="PKS_PP-bd"/>
</dbReference>
<evidence type="ECO:0000256" key="5">
    <source>
        <dbReference type="SAM" id="MobiDB-lite"/>
    </source>
</evidence>
<dbReference type="InterPro" id="IPR045851">
    <property type="entry name" value="AMP-bd_C_sf"/>
</dbReference>
<dbReference type="Pfam" id="PF13193">
    <property type="entry name" value="AMP-binding_C"/>
    <property type="match status" value="3"/>
</dbReference>
<dbReference type="eggNOG" id="COG1020">
    <property type="taxonomic scope" value="Bacteria"/>
</dbReference>
<dbReference type="SUPFAM" id="SSF52777">
    <property type="entry name" value="CoA-dependent acyltransferases"/>
    <property type="match status" value="6"/>
</dbReference>
<name>B1W2Q3_STRGG</name>
<dbReference type="InterPro" id="IPR020845">
    <property type="entry name" value="AMP-binding_CS"/>
</dbReference>
<comment type="cofactor">
    <cofactor evidence="1">
        <name>pantetheine 4'-phosphate</name>
        <dbReference type="ChEBI" id="CHEBI:47942"/>
    </cofactor>
</comment>
<sequence>MPASPSQLGLWLQGELEPGSSAYNVPVAMRLTGPLDAAAVDDAVTLLGVRHEILRTTFGLSDGEVSQFIHPEPAWRMEHVALDHLTPEAAEAACREDSGARAAAPFDLTEGPLLRPVLYRLAEQDHVLLLAMHHIVTDGWSMGVVMTELRALYAERNPDALPARALQYADFAVWHRDWLAGGVSEQQLEHWRADLADELVLDLPTDHPRPAVPTHRGERITAVLSERVTQQLRELAASQRTGLFAAFQAAFAATLSRYSGQHEIRIGVPTAGRHHPHTEELIGYFANTLVVRTEVDRSQGFRTLLGQVRGRLATALGHADVPFRDVVRALGQGQDRTGQPLFRAMVSEENMPEAFDLAPGLRADRFDIPNPTAKFDLTLFVADSPGGARLTLEYSTELFTGQTAERLLDAVLALSRNAVNHPDRALCTLTAVSVEDQVRLSRWSRGADAVDGGATALDLFHARAADAAGTVAVVVGTTRVTYAELDHRAGRVAAALLAAGVRPGQVVGVLLPRSVDLVAAMLGAWKCGAAFLALDTGQPAERLAALVRDSSAAVVVGTGERARDVAGTTRLVDVTDLPEHPAPGTTGAGAAAYVLYTSGSTGRPKGVVVPHQGLANYLRWAVDAYGAGRTPVAPVHSSVAFDLTVTSLWVPLIAGGTIHLVDEADPLDGLVAVVSGPVRPNLIKLTPSHLQALCRLIPEGGLAGLDACFVVGGEALSPVLVDQFRAVAPDATVVNEYGPTETVVGCCVHTLAPGEAVPERPGIPAGRPIAGTSLYVLDERMAPVPVGVPGELYIGGTQVAWGYLGDGAKTAAVFVPDPFSSVRGARLYRTGDLVRYLPTGELEFLGRRDHQVKIRGQRIELGEVENALRGLPGITDAVVIARPDTTGGTALVGYATGSVDPADARTALARTLPEAMIPATVVVLAEIPLTPNGKVDRAALPAPDLSVARVGYRAPVTGEECRLAELFAEVLGVERVGLDDDFFTLGGHSLLATQLIARIRSDFGVQLPLRTLFESPVLGVLAGVVVSAGRVGALPELVRVDRGGELPLSFAQQRMWFLHELDPEGSFYNVPAAVRLSGGLDVGRLRGALMVVAGRHEVLRTRFVEGVAGPVQVVGDEPAIEFVVRDVSGVGDPDAVALGAARDLAGLPFDLVAGPLMRVVVMRVREGEHVLALSMHHIVSDGWSVGVLLREIQAAYAGRELPDLVVQYADYAAWQRSWLTGDVLEEQLAYWRHELAGAPSALDLPTDRPRPATPSHRGAQLTEALDAMTVSRLAEAAQVRGTTLFSVLQSVLAAVLSRRSGQGDVVIGVPVANRSRVETEDLIGFFVNTLPLRTRVAAGDSFEELLDQVSRTALEGLSHQDVPFDRLVQELAPDRDRSRNPIFQVMLAFQNAPTGEAAPGDLDLTYLPVGDGTAKFDLMLLVEEAAGGELSLALEYSTDLFTEQTARAVLDDIQRACRAAAADPACPVGELAPVSEKESEILAGWNRTDRADRLDSLVARVREHASIRPGAVALTDDHGSLTYRELVGRASRVSRELLAAGVVADDRVAFHGERGADAVVAFLGILGAGGAYLPLDPNAPLARKADMVTASGARLLITTAGHTAPTHAIATEAGTHPDVLVCPTAADAPEELVPLRALDGDDLAYVLYTSGSTGRPKGAMVHHAGMNNHLLAKVDDLGLTGGDVIAQNAALTFDISVWQMTAALVTGGRTAVYGDETAHHATELFLRADRDAVTVLEVVPSLLRAALDAWDTVEESAPALPVLRKLVVTGEALPPDLCTRWFARYPGIDVVNAYGPTECSDDVTHATLTPGTETRHAHIPIGSAVRNTRLYVLDEDLRPLPVGVRGELFVAGTGVGRGYLDDPARTAAAFIPDPFSTTPGARLYATGDIARHLPTGELEFLGRRDHQVKIRGQRIELGEVENALRDLPGITDAVVIAHTDPNNQTRLAAYTTGPLLPAQTRTALATTLPETLIPTHITTLDTMPLTPNGKVDRAALPAPDLSVARVGYRAPVTGEECRLAELFAEVLGVERVGLDDDFFTLGGHSLLATQLIARIRSDFGVQLPLRTLFESPVLGVLAGVVVSAGRVGALPELVRVDRGGELPLSFAQQRMWFLHELDPEGSFYNVPAAVRLSGGLDVGRLRGALMVVAGRHEVLRTRFVEGVAGPVQVVGDEPAIEFVVRDVSGAGDPDAVALGAARDLAGLPFDLVAGPLMRVVVMRVREGEHVLALSMHHIVSDGWSVGVLLREIQAAYAGRELPDLVVQYADYAAWQRSWLTGDVLEEQLAYWRHELAGAPSALDLPTDRPRPATPSHRGAQLTEALDTPTVTRLTEAAQQRGTTLFSVLQSVLAAVLSRRSGQGDVVIGVPVANRSRVETEDLIGFFVNTLPLRTRVAAGDSFEELLDQVSRTALEGLSHQDVPFDRLVQELAPDRDRSRNPIFQVMLAFQNAPTTQTAPGDLDLTYLPVGDTTAKFDLMLLAEETSGGELALVLEYSTDLFTEQTARAVLDDIQRACRAAAADPACPVGELAPVSQREDDLLRTWNRTDRSDRLDSLVARVREHASIRPGAVALTDDHGSLTYRELVGRASRVSRELLAASVVADDRVAFHGERGADAVVAFLGILGAGGAYLPLDPNAPLARKADMVTASGARLLITTAGQTEQTHAIATEAGRTAGTGTVTSEAGTPPTVLVCPTAADAPEELVPDRITHGDDLAYVLYTSGSTGRPKGAMVHHAGMNNHLLAKVDDLGLTGGDVIAQNAALTFDISVWQMTAALVTGGRTAVYGDETAHHATELFLRADRDAVTVLEVVPSLLRAALDAWDTVEESAPALPVLRKLVVTGEALPPDLCTRWFARYPGIDVVNAYGPTECSDDVTHATLTPGTETRHAHIPIGSAVRNTRLYVLDEDLRPLPVGVRGELFVAGTGVGRGYLDDPARTAAAFIPDPFSTTPGARLYATGDIARHLPTGELEFLGRRDHQVKIRGQRIELGEVENALRDLPGITDAVVIAHTDPNNQTRLAAYTTGPLLPAQTRTALATTLPETLIPTHITTLDTMPLTPNGKIDRAALPTPDLTFERTPYRAPGTLEERLLAELFAEVLGVEEVGLDDDFFTLGGHSLLATQLIARIRSDFGVQLPLRTLFETPALEPLAAEVTALIAEGAHDGGHTAGVETLLAEIEHLSDEEVEALLSGSAASAAGPAQVASAAGPAQVAPAAGPAQVAPAARPVQVQPAAGPAPAAGPVPGRPAPGADAHRPTHASTRL</sequence>
<dbReference type="FunFam" id="1.10.1200.10:FF:000005">
    <property type="entry name" value="Nonribosomal peptide synthetase 1"/>
    <property type="match status" value="2"/>
</dbReference>
<dbReference type="FunFam" id="1.10.1200.10:FF:000016">
    <property type="entry name" value="Non-ribosomal peptide synthase"/>
    <property type="match status" value="1"/>
</dbReference>
<feature type="region of interest" description="Disordered" evidence="5">
    <location>
        <begin position="2297"/>
        <end position="2319"/>
    </location>
</feature>
<dbReference type="NCBIfam" id="TIGR01733">
    <property type="entry name" value="AA-adenyl-dom"/>
    <property type="match status" value="3"/>
</dbReference>
<dbReference type="InterPro" id="IPR001242">
    <property type="entry name" value="Condensation_dom"/>
</dbReference>
<dbReference type="Gene3D" id="3.30.559.30">
    <property type="entry name" value="Nonribosomal peptide synthetase, condensation domain"/>
    <property type="match status" value="3"/>
</dbReference>
<dbReference type="GO" id="GO:0031177">
    <property type="term" value="F:phosphopantetheine binding"/>
    <property type="evidence" value="ECO:0007669"/>
    <property type="project" value="InterPro"/>
</dbReference>
<organism evidence="7 8">
    <name type="scientific">Streptomyces griseus subsp. griseus (strain JCM 4626 / CBS 651.72 / NBRC 13350 / KCC S-0626 / ISP 5235)</name>
    <dbReference type="NCBI Taxonomy" id="455632"/>
    <lineage>
        <taxon>Bacteria</taxon>
        <taxon>Bacillati</taxon>
        <taxon>Actinomycetota</taxon>
        <taxon>Actinomycetes</taxon>
        <taxon>Kitasatosporales</taxon>
        <taxon>Streptomycetaceae</taxon>
        <taxon>Streptomyces</taxon>
    </lineage>
</organism>
<protein>
    <submittedName>
        <fullName evidence="7">NRPS</fullName>
    </submittedName>
</protein>
<dbReference type="GO" id="GO:0009239">
    <property type="term" value="P:enterobactin biosynthetic process"/>
    <property type="evidence" value="ECO:0007669"/>
    <property type="project" value="TreeGrafter"/>
</dbReference>
<dbReference type="Pfam" id="PF00668">
    <property type="entry name" value="Condensation"/>
    <property type="match status" value="3"/>
</dbReference>
<dbReference type="PANTHER" id="PTHR45527:SF1">
    <property type="entry name" value="FATTY ACID SYNTHASE"/>
    <property type="match status" value="1"/>
</dbReference>
<evidence type="ECO:0000313" key="8">
    <source>
        <dbReference type="Proteomes" id="UP000001685"/>
    </source>
</evidence>
<feature type="compositionally biased region" description="Low complexity" evidence="5">
    <location>
        <begin position="3219"/>
        <end position="3234"/>
    </location>
</feature>
<dbReference type="SUPFAM" id="SSF56801">
    <property type="entry name" value="Acetyl-CoA synthetase-like"/>
    <property type="match status" value="3"/>
</dbReference>
<dbReference type="InterPro" id="IPR006162">
    <property type="entry name" value="Ppantetheine_attach_site"/>
</dbReference>
<dbReference type="Gene3D" id="3.30.300.30">
    <property type="match status" value="3"/>
</dbReference>
<dbReference type="InterPro" id="IPR036736">
    <property type="entry name" value="ACP-like_sf"/>
</dbReference>
<dbReference type="GO" id="GO:0008610">
    <property type="term" value="P:lipid biosynthetic process"/>
    <property type="evidence" value="ECO:0007669"/>
    <property type="project" value="UniProtKB-ARBA"/>
</dbReference>
<dbReference type="InterPro" id="IPR025110">
    <property type="entry name" value="AMP-bd_C"/>
</dbReference>
<evidence type="ECO:0000256" key="2">
    <source>
        <dbReference type="ARBA" id="ARBA00006432"/>
    </source>
</evidence>
<dbReference type="SUPFAM" id="SSF47336">
    <property type="entry name" value="ACP-like"/>
    <property type="match status" value="3"/>
</dbReference>
<feature type="region of interest" description="Disordered" evidence="5">
    <location>
        <begin position="3219"/>
        <end position="3259"/>
    </location>
</feature>
<accession>B1W2Q3</accession>
<feature type="domain" description="Carrier" evidence="6">
    <location>
        <begin position="2010"/>
        <end position="2085"/>
    </location>
</feature>
<dbReference type="InterPro" id="IPR029058">
    <property type="entry name" value="AB_hydrolase_fold"/>
</dbReference>
<dbReference type="Gene3D" id="3.40.50.12780">
    <property type="entry name" value="N-terminal domain of ligase-like"/>
    <property type="match status" value="3"/>
</dbReference>
<dbReference type="GO" id="GO:0009366">
    <property type="term" value="C:enterobactin synthetase complex"/>
    <property type="evidence" value="ECO:0007669"/>
    <property type="project" value="TreeGrafter"/>
</dbReference>
<dbReference type="PANTHER" id="PTHR45527">
    <property type="entry name" value="NONRIBOSOMAL PEPTIDE SYNTHETASE"/>
    <property type="match status" value="1"/>
</dbReference>
<evidence type="ECO:0000256" key="4">
    <source>
        <dbReference type="ARBA" id="ARBA00022553"/>
    </source>
</evidence>
<dbReference type="Pfam" id="PF00550">
    <property type="entry name" value="PP-binding"/>
    <property type="match status" value="3"/>
</dbReference>
<reference evidence="8" key="1">
    <citation type="journal article" date="2008" name="J. Bacteriol.">
        <title>Genome sequence of the streptomycin-producing microorganism Streptomyces griseus IFO 13350.</title>
        <authorList>
            <person name="Ohnishi Y."/>
            <person name="Ishikawa J."/>
            <person name="Hara H."/>
            <person name="Suzuki H."/>
            <person name="Ikenoya M."/>
            <person name="Ikeda H."/>
            <person name="Yamashita A."/>
            <person name="Hattori M."/>
            <person name="Horinouchi S."/>
        </authorList>
    </citation>
    <scope>NUCLEOTIDE SEQUENCE [LARGE SCALE GENOMIC DNA]</scope>
    <source>
        <strain evidence="8">JCM 4626 / NBRC 13350</strain>
    </source>
</reference>
<dbReference type="InterPro" id="IPR010071">
    <property type="entry name" value="AA_adenyl_dom"/>
</dbReference>
<dbReference type="CDD" id="cd05930">
    <property type="entry name" value="A_NRPS"/>
    <property type="match status" value="3"/>
</dbReference>
<dbReference type="HOGENOM" id="CLU_000022_11_1_11"/>
<dbReference type="PROSITE" id="PS00455">
    <property type="entry name" value="AMP_BINDING"/>
    <property type="match status" value="3"/>
</dbReference>
<dbReference type="Proteomes" id="UP000001685">
    <property type="component" value="Chromosome"/>
</dbReference>
<dbReference type="GO" id="GO:0047527">
    <property type="term" value="F:2,3-dihydroxybenzoate-serine ligase activity"/>
    <property type="evidence" value="ECO:0007669"/>
    <property type="project" value="TreeGrafter"/>
</dbReference>
<evidence type="ECO:0000256" key="3">
    <source>
        <dbReference type="ARBA" id="ARBA00022450"/>
    </source>
</evidence>
<proteinExistence type="inferred from homology"/>
<dbReference type="SMART" id="SM00823">
    <property type="entry name" value="PKS_PP"/>
    <property type="match status" value="3"/>
</dbReference>
<comment type="similarity">
    <text evidence="2">Belongs to the ATP-dependent AMP-binding enzyme family.</text>
</comment>
<dbReference type="GO" id="GO:0043041">
    <property type="term" value="P:amino acid activation for nonribosomal peptide biosynthetic process"/>
    <property type="evidence" value="ECO:0007669"/>
    <property type="project" value="TreeGrafter"/>
</dbReference>
<dbReference type="InterPro" id="IPR023213">
    <property type="entry name" value="CAT-like_dom_sf"/>
</dbReference>
<dbReference type="InterPro" id="IPR000873">
    <property type="entry name" value="AMP-dep_synth/lig_dom"/>
</dbReference>
<evidence type="ECO:0000313" key="7">
    <source>
        <dbReference type="EMBL" id="BAG19417.1"/>
    </source>
</evidence>
<keyword evidence="4" id="KW-0597">Phosphoprotein</keyword>
<evidence type="ECO:0000256" key="1">
    <source>
        <dbReference type="ARBA" id="ARBA00001957"/>
    </source>
</evidence>
<dbReference type="CDD" id="cd19531">
    <property type="entry name" value="LCL_NRPS-like"/>
    <property type="match status" value="3"/>
</dbReference>
<dbReference type="Gene3D" id="3.40.50.1820">
    <property type="entry name" value="alpha/beta hydrolase"/>
    <property type="match status" value="1"/>
</dbReference>
<dbReference type="KEGG" id="sgr:SGR_2588"/>
<dbReference type="PROSITE" id="PS50075">
    <property type="entry name" value="CARRIER"/>
    <property type="match status" value="3"/>
</dbReference>
<feature type="domain" description="Carrier" evidence="6">
    <location>
        <begin position="3079"/>
        <end position="3154"/>
    </location>
</feature>
<dbReference type="PROSITE" id="PS00012">
    <property type="entry name" value="PHOSPHOPANTETHEINE"/>
    <property type="match status" value="3"/>
</dbReference>
<dbReference type="InterPro" id="IPR009081">
    <property type="entry name" value="PP-bd_ACP"/>
</dbReference>
<keyword evidence="3" id="KW-0596">Phosphopantetheine</keyword>
<dbReference type="InterPro" id="IPR042099">
    <property type="entry name" value="ANL_N_sf"/>
</dbReference>
<feature type="domain" description="Carrier" evidence="6">
    <location>
        <begin position="954"/>
        <end position="1029"/>
    </location>
</feature>
<dbReference type="Gene3D" id="1.10.1200.10">
    <property type="entry name" value="ACP-like"/>
    <property type="match status" value="2"/>
</dbReference>
<gene>
    <name evidence="7" type="ordered locus">SGR_2588</name>
</gene>
<dbReference type="NCBIfam" id="NF003417">
    <property type="entry name" value="PRK04813.1"/>
    <property type="match status" value="3"/>
</dbReference>
<evidence type="ECO:0000259" key="6">
    <source>
        <dbReference type="PROSITE" id="PS50075"/>
    </source>
</evidence>
<dbReference type="Gene3D" id="3.30.559.10">
    <property type="entry name" value="Chloramphenicol acetyltransferase-like domain"/>
    <property type="match status" value="3"/>
</dbReference>
<dbReference type="FunFam" id="3.30.300.30:FF:000010">
    <property type="entry name" value="Enterobactin synthetase component F"/>
    <property type="match status" value="1"/>
</dbReference>